<organism evidence="2 3">
    <name type="scientific">Colocasia esculenta</name>
    <name type="common">Wild taro</name>
    <name type="synonym">Arum esculentum</name>
    <dbReference type="NCBI Taxonomy" id="4460"/>
    <lineage>
        <taxon>Eukaryota</taxon>
        <taxon>Viridiplantae</taxon>
        <taxon>Streptophyta</taxon>
        <taxon>Embryophyta</taxon>
        <taxon>Tracheophyta</taxon>
        <taxon>Spermatophyta</taxon>
        <taxon>Magnoliopsida</taxon>
        <taxon>Liliopsida</taxon>
        <taxon>Araceae</taxon>
        <taxon>Aroideae</taxon>
        <taxon>Colocasieae</taxon>
        <taxon>Colocasia</taxon>
    </lineage>
</organism>
<evidence type="ECO:0000313" key="3">
    <source>
        <dbReference type="Proteomes" id="UP000652761"/>
    </source>
</evidence>
<gene>
    <name evidence="2" type="ORF">Taro_009302</name>
</gene>
<sequence length="276" mass="29845">MTGARHSCPVPSDSTGSSSLPEKGQDDRVSTLDQVVSTPYSKHKTKSCKTSQVMSTLVQVVSTQCIKNKTKRSSSVDTSSAGVDTRGSFQKTFWPIWESVSTLAQVVSTLDQFSRNLLGQLGQCVDTSSGSVDTRDLPRTPSGQFWDSVSTLPQVVSTLVALPELNIWLGVTRKHVVSTLDQVVSTPCSKHKTKSCKTGQVMSTLVQVVSTQCIKNKTKRSSSVDTSSGGVDTRGSFQKTFWPIWESVSTLAQVVLTLDQFSRNLLGQLGQCVDTS</sequence>
<reference evidence="2" key="1">
    <citation type="submission" date="2017-07" db="EMBL/GenBank/DDBJ databases">
        <title>Taro Niue Genome Assembly and Annotation.</title>
        <authorList>
            <person name="Atibalentja N."/>
            <person name="Keating K."/>
            <person name="Fields C.J."/>
        </authorList>
    </citation>
    <scope>NUCLEOTIDE SEQUENCE</scope>
    <source>
        <strain evidence="2">Niue_2</strain>
        <tissue evidence="2">Leaf</tissue>
    </source>
</reference>
<evidence type="ECO:0000313" key="2">
    <source>
        <dbReference type="EMBL" id="MQL76915.1"/>
    </source>
</evidence>
<keyword evidence="3" id="KW-1185">Reference proteome</keyword>
<evidence type="ECO:0000256" key="1">
    <source>
        <dbReference type="SAM" id="MobiDB-lite"/>
    </source>
</evidence>
<feature type="region of interest" description="Disordered" evidence="1">
    <location>
        <begin position="1"/>
        <end position="38"/>
    </location>
</feature>
<accession>A0A843U0J5</accession>
<name>A0A843U0J5_COLES</name>
<comment type="caution">
    <text evidence="2">The sequence shown here is derived from an EMBL/GenBank/DDBJ whole genome shotgun (WGS) entry which is preliminary data.</text>
</comment>
<proteinExistence type="predicted"/>
<dbReference type="AlphaFoldDB" id="A0A843U0J5"/>
<dbReference type="Proteomes" id="UP000652761">
    <property type="component" value="Unassembled WGS sequence"/>
</dbReference>
<dbReference type="EMBL" id="NMUH01000322">
    <property type="protein sequence ID" value="MQL76915.1"/>
    <property type="molecule type" value="Genomic_DNA"/>
</dbReference>
<protein>
    <submittedName>
        <fullName evidence="2">Uncharacterized protein</fullName>
    </submittedName>
</protein>